<dbReference type="Pfam" id="PF07510">
    <property type="entry name" value="GmrSD_C"/>
    <property type="match status" value="1"/>
</dbReference>
<evidence type="ECO:0000313" key="3">
    <source>
        <dbReference type="EMBL" id="EIJ41704.1"/>
    </source>
</evidence>
<dbReference type="eggNOG" id="COG1479">
    <property type="taxonomic scope" value="Bacteria"/>
</dbReference>
<dbReference type="PANTHER" id="PTHR35149">
    <property type="entry name" value="SLL5132 PROTEIN"/>
    <property type="match status" value="1"/>
</dbReference>
<sequence>MKAHETHLQQIIGRAEQQFIVPLFQRTYSWDKKEWEDLWEDLSDLFEVDEEGKHKTHFLGAIVTIPANVVPHGITQYLLIDGQQRLTTLFLLLTVIRDKTNDTQLTAKIHEQQLVNKFSKNSDFYRLQPTQQDRIAFQTLIDRETITEELENSKIIRCYRFFEKKLATVDNLEKLSQIISHQLIVVSIVLDPNENPHLVFESLNARGKPLTQADLIRNYFFMRIDIEKQETIFKQHWQPMQDALGEALTEYIRHYLIAIKASNVKKTDVYMALKTWVDDNSKDIIEGLKEIDCYARYYHKILYPQHEPVTKIRQALTRIKRIEVTVAYPFLLNCYHDYAQKKLSEDEFCRVLHLIENIIIRRSVCGIASNSLNKIFPAVYRDAYRNSPDDFVKGVADALCTKDYPDDGKFKDALITANFYSAAEGRERSKLILESLEASYGHKESVDSKGLTIEHVMPQTIKGSAWQKELGENWEDTHSLYIHNLGNLTLTAYNGELSNNSFTEKKKLLTDSHLELNRYFANIAKWDEEQIKQRAEMLAERALAIWAYIGNAKSTAISRKSHEVTGSKPIRLLIKGEEFPVKLWRDVLLQTFNFIAKTEGEQFDKLADNLPRFINKHEHVFRRSEKLINGYYIELNLSAEYIYRLCKQAIEFFNYAADDWQIEFIQ</sequence>
<dbReference type="OrthoDB" id="9798761at2"/>
<evidence type="ECO:0000259" key="1">
    <source>
        <dbReference type="Pfam" id="PF03235"/>
    </source>
</evidence>
<feature type="domain" description="GmrSD restriction endonucleases C-terminal" evidence="2">
    <location>
        <begin position="404"/>
        <end position="540"/>
    </location>
</feature>
<keyword evidence="4" id="KW-1185">Reference proteome</keyword>
<gene>
    <name evidence="3" type="ORF">BegalDRAFT_0793</name>
</gene>
<organism evidence="3 4">
    <name type="scientific">Beggiatoa alba B18LD</name>
    <dbReference type="NCBI Taxonomy" id="395493"/>
    <lineage>
        <taxon>Bacteria</taxon>
        <taxon>Pseudomonadati</taxon>
        <taxon>Pseudomonadota</taxon>
        <taxon>Gammaproteobacteria</taxon>
        <taxon>Thiotrichales</taxon>
        <taxon>Thiotrichaceae</taxon>
        <taxon>Beggiatoa</taxon>
    </lineage>
</organism>
<dbReference type="HOGENOM" id="CLU_011736_2_1_6"/>
<dbReference type="InterPro" id="IPR011089">
    <property type="entry name" value="GmrSD_C"/>
</dbReference>
<dbReference type="STRING" id="395493.BegalDRAFT_0793"/>
<dbReference type="Pfam" id="PF03235">
    <property type="entry name" value="GmrSD_N"/>
    <property type="match status" value="1"/>
</dbReference>
<dbReference type="AlphaFoldDB" id="I3CDL1"/>
<dbReference type="Proteomes" id="UP000005744">
    <property type="component" value="Unassembled WGS sequence"/>
</dbReference>
<reference evidence="3 4" key="1">
    <citation type="submission" date="2011-11" db="EMBL/GenBank/DDBJ databases">
        <title>Improved High-Quality Draft sequence of Beggiatoa alba B18lD.</title>
        <authorList>
            <consortium name="US DOE Joint Genome Institute"/>
            <person name="Lucas S."/>
            <person name="Han J."/>
            <person name="Lapidus A."/>
            <person name="Cheng J.-F."/>
            <person name="Goodwin L."/>
            <person name="Pitluck S."/>
            <person name="Peters L."/>
            <person name="Mikhailova N."/>
            <person name="Held B."/>
            <person name="Detter J.C."/>
            <person name="Han C."/>
            <person name="Tapia R."/>
            <person name="Land M."/>
            <person name="Hauser L."/>
            <person name="Kyrpides N."/>
            <person name="Ivanova N."/>
            <person name="Pagani I."/>
            <person name="Samuel K."/>
            <person name="Teske A."/>
            <person name="Mueller J."/>
            <person name="Woyke T."/>
        </authorList>
    </citation>
    <scope>NUCLEOTIDE SEQUENCE [LARGE SCALE GENOMIC DNA]</scope>
    <source>
        <strain evidence="3 4">B18LD</strain>
    </source>
</reference>
<dbReference type="PANTHER" id="PTHR35149:SF2">
    <property type="entry name" value="DUF262 DOMAIN-CONTAINING PROTEIN"/>
    <property type="match status" value="1"/>
</dbReference>
<protein>
    <recommendedName>
        <fullName evidence="5">DUF262 domain-containing protein</fullName>
    </recommendedName>
</protein>
<evidence type="ECO:0000313" key="4">
    <source>
        <dbReference type="Proteomes" id="UP000005744"/>
    </source>
</evidence>
<dbReference type="RefSeq" id="WP_002683883.1">
    <property type="nucleotide sequence ID" value="NZ_JH600070.1"/>
</dbReference>
<proteinExistence type="predicted"/>
<dbReference type="EMBL" id="JH600070">
    <property type="protein sequence ID" value="EIJ41704.1"/>
    <property type="molecule type" value="Genomic_DNA"/>
</dbReference>
<dbReference type="InterPro" id="IPR004919">
    <property type="entry name" value="GmrSD_N"/>
</dbReference>
<name>I3CDL1_9GAMM</name>
<evidence type="ECO:0000259" key="2">
    <source>
        <dbReference type="Pfam" id="PF07510"/>
    </source>
</evidence>
<feature type="domain" description="GmrSD restriction endonucleases N-terminal" evidence="1">
    <location>
        <begin position="9"/>
        <end position="221"/>
    </location>
</feature>
<accession>I3CDL1</accession>
<evidence type="ECO:0008006" key="5">
    <source>
        <dbReference type="Google" id="ProtNLM"/>
    </source>
</evidence>